<comment type="similarity">
    <text evidence="2">Belongs to the ABC transporter superfamily. ABCB family. Multidrug resistance exporter (TC 3.A.1.201) subfamily.</text>
</comment>
<dbReference type="Pfam" id="PF00664">
    <property type="entry name" value="ABC_membrane"/>
    <property type="match status" value="2"/>
</dbReference>
<dbReference type="GO" id="GO:0042626">
    <property type="term" value="F:ATPase-coupled transmembrane transporter activity"/>
    <property type="evidence" value="ECO:0000318"/>
    <property type="project" value="GO_Central"/>
</dbReference>
<name>A0A7M7NXV5_STRPU</name>
<feature type="domain" description="ABC transporter" evidence="14">
    <location>
        <begin position="1153"/>
        <end position="1390"/>
    </location>
</feature>
<evidence type="ECO:0000259" key="14">
    <source>
        <dbReference type="PROSITE" id="PS50893"/>
    </source>
</evidence>
<keyword evidence="5" id="KW-0677">Repeat</keyword>
<dbReference type="CDD" id="cd18578">
    <property type="entry name" value="ABC_6TM_Pgp_ABCB1_D2_like"/>
    <property type="match status" value="1"/>
</dbReference>
<feature type="transmembrane region" description="Helical" evidence="13">
    <location>
        <begin position="958"/>
        <end position="986"/>
    </location>
</feature>
<evidence type="ECO:0000313" key="16">
    <source>
        <dbReference type="EnsemblMetazoa" id="XP_030843046"/>
    </source>
</evidence>
<feature type="compositionally biased region" description="Basic residues" evidence="12">
    <location>
        <begin position="795"/>
        <end position="805"/>
    </location>
</feature>
<feature type="transmembrane region" description="Helical" evidence="13">
    <location>
        <begin position="830"/>
        <end position="852"/>
    </location>
</feature>
<keyword evidence="9 13" id="KW-1133">Transmembrane helix</keyword>
<dbReference type="RefSeq" id="XP_030843046.1">
    <property type="nucleotide sequence ID" value="XM_030987186.1"/>
</dbReference>
<dbReference type="InterPro" id="IPR011527">
    <property type="entry name" value="ABC1_TM_dom"/>
</dbReference>
<accession>A0A7M7NXV5</accession>
<dbReference type="InterPro" id="IPR003593">
    <property type="entry name" value="AAA+_ATPase"/>
</dbReference>
<dbReference type="InParanoid" id="A0A7M7NXV5"/>
<protein>
    <submittedName>
        <fullName evidence="16">Uncharacterized protein</fullName>
    </submittedName>
</protein>
<evidence type="ECO:0000256" key="6">
    <source>
        <dbReference type="ARBA" id="ARBA00022741"/>
    </source>
</evidence>
<feature type="region of interest" description="Disordered" evidence="12">
    <location>
        <begin position="48"/>
        <end position="67"/>
    </location>
</feature>
<dbReference type="OrthoDB" id="6500128at2759"/>
<dbReference type="EnsemblMetazoa" id="XM_030987186">
    <property type="protein sequence ID" value="XP_030843046"/>
    <property type="gene ID" value="LOC115924608"/>
</dbReference>
<feature type="region of interest" description="Disordered" evidence="12">
    <location>
        <begin position="1"/>
        <end position="43"/>
    </location>
</feature>
<organism evidence="16 17">
    <name type="scientific">Strongylocentrotus purpuratus</name>
    <name type="common">Purple sea urchin</name>
    <dbReference type="NCBI Taxonomy" id="7668"/>
    <lineage>
        <taxon>Eukaryota</taxon>
        <taxon>Metazoa</taxon>
        <taxon>Echinodermata</taxon>
        <taxon>Eleutherozoa</taxon>
        <taxon>Echinozoa</taxon>
        <taxon>Echinoidea</taxon>
        <taxon>Euechinoidea</taxon>
        <taxon>Echinacea</taxon>
        <taxon>Camarodonta</taxon>
        <taxon>Echinidea</taxon>
        <taxon>Strongylocentrotidae</taxon>
        <taxon>Strongylocentrotus</taxon>
    </lineage>
</organism>
<feature type="compositionally biased region" description="Basic and acidic residues" evidence="12">
    <location>
        <begin position="1"/>
        <end position="18"/>
    </location>
</feature>
<dbReference type="PROSITE" id="PS50893">
    <property type="entry name" value="ABC_TRANSPORTER_2"/>
    <property type="match status" value="2"/>
</dbReference>
<proteinExistence type="inferred from homology"/>
<dbReference type="Gene3D" id="1.20.1560.10">
    <property type="entry name" value="ABC transporter type 1, transmembrane domain"/>
    <property type="match status" value="3"/>
</dbReference>
<dbReference type="InterPro" id="IPR036640">
    <property type="entry name" value="ABC1_TM_sf"/>
</dbReference>
<evidence type="ECO:0000256" key="10">
    <source>
        <dbReference type="ARBA" id="ARBA00023136"/>
    </source>
</evidence>
<keyword evidence="8" id="KW-1278">Translocase</keyword>
<evidence type="ECO:0000256" key="2">
    <source>
        <dbReference type="ARBA" id="ARBA00007577"/>
    </source>
</evidence>
<evidence type="ECO:0000256" key="11">
    <source>
        <dbReference type="ARBA" id="ARBA00023180"/>
    </source>
</evidence>
<dbReference type="GO" id="GO:0055085">
    <property type="term" value="P:transmembrane transport"/>
    <property type="evidence" value="ECO:0000318"/>
    <property type="project" value="GO_Central"/>
</dbReference>
<evidence type="ECO:0000256" key="4">
    <source>
        <dbReference type="ARBA" id="ARBA00022692"/>
    </source>
</evidence>
<keyword evidence="3" id="KW-0813">Transport</keyword>
<dbReference type="Proteomes" id="UP000007110">
    <property type="component" value="Unassembled WGS sequence"/>
</dbReference>
<feature type="compositionally biased region" description="Low complexity" evidence="12">
    <location>
        <begin position="751"/>
        <end position="768"/>
    </location>
</feature>
<dbReference type="PANTHER" id="PTHR43394:SF27">
    <property type="entry name" value="ATP-DEPENDENT TRANSLOCASE ABCB1-LIKE"/>
    <property type="match status" value="1"/>
</dbReference>
<keyword evidence="10 13" id="KW-0472">Membrane</keyword>
<feature type="domain" description="ABC transmembrane type-1" evidence="15">
    <location>
        <begin position="138"/>
        <end position="457"/>
    </location>
</feature>
<comment type="subcellular location">
    <subcellularLocation>
        <location evidence="1">Membrane</location>
        <topology evidence="1">Multi-pass membrane protein</topology>
    </subcellularLocation>
</comment>
<dbReference type="InterPro" id="IPR017871">
    <property type="entry name" value="ABC_transporter-like_CS"/>
</dbReference>
<feature type="region of interest" description="Disordered" evidence="12">
    <location>
        <begin position="749"/>
        <end position="768"/>
    </location>
</feature>
<feature type="domain" description="ABC transporter" evidence="14">
    <location>
        <begin position="492"/>
        <end position="728"/>
    </location>
</feature>
<dbReference type="GeneID" id="115924608"/>
<dbReference type="GO" id="GO:0016887">
    <property type="term" value="F:ATP hydrolysis activity"/>
    <property type="evidence" value="ECO:0007669"/>
    <property type="project" value="InterPro"/>
</dbReference>
<reference evidence="16" key="2">
    <citation type="submission" date="2021-01" db="UniProtKB">
        <authorList>
            <consortium name="EnsemblMetazoa"/>
        </authorList>
    </citation>
    <scope>IDENTIFICATION</scope>
</reference>
<keyword evidence="17" id="KW-1185">Reference proteome</keyword>
<reference evidence="17" key="1">
    <citation type="submission" date="2015-02" db="EMBL/GenBank/DDBJ databases">
        <title>Genome sequencing for Strongylocentrotus purpuratus.</title>
        <authorList>
            <person name="Murali S."/>
            <person name="Liu Y."/>
            <person name="Vee V."/>
            <person name="English A."/>
            <person name="Wang M."/>
            <person name="Skinner E."/>
            <person name="Han Y."/>
            <person name="Muzny D.M."/>
            <person name="Worley K.C."/>
            <person name="Gibbs R.A."/>
        </authorList>
    </citation>
    <scope>NUCLEOTIDE SEQUENCE</scope>
</reference>
<dbReference type="PROSITE" id="PS50929">
    <property type="entry name" value="ABC_TM1F"/>
    <property type="match status" value="2"/>
</dbReference>
<keyword evidence="11" id="KW-0325">Glycoprotein</keyword>
<feature type="transmembrane region" description="Helical" evidence="13">
    <location>
        <begin position="872"/>
        <end position="897"/>
    </location>
</feature>
<dbReference type="InterPro" id="IPR027417">
    <property type="entry name" value="P-loop_NTPase"/>
</dbReference>
<feature type="transmembrane region" description="Helical" evidence="13">
    <location>
        <begin position="1054"/>
        <end position="1075"/>
    </location>
</feature>
<evidence type="ECO:0000259" key="15">
    <source>
        <dbReference type="PROSITE" id="PS50929"/>
    </source>
</evidence>
<dbReference type="InterPro" id="IPR003439">
    <property type="entry name" value="ABC_transporter-like_ATP-bd"/>
</dbReference>
<feature type="transmembrane region" description="Helical" evidence="13">
    <location>
        <begin position="1095"/>
        <end position="1113"/>
    </location>
</feature>
<evidence type="ECO:0000313" key="17">
    <source>
        <dbReference type="Proteomes" id="UP000007110"/>
    </source>
</evidence>
<dbReference type="KEGG" id="spu:115924608"/>
<feature type="transmembrane region" description="Helical" evidence="13">
    <location>
        <begin position="316"/>
        <end position="336"/>
    </location>
</feature>
<feature type="transmembrane region" description="Helical" evidence="13">
    <location>
        <begin position="290"/>
        <end position="310"/>
    </location>
</feature>
<dbReference type="SMART" id="SM00382">
    <property type="entry name" value="AAA"/>
    <property type="match status" value="2"/>
</dbReference>
<evidence type="ECO:0000256" key="12">
    <source>
        <dbReference type="SAM" id="MobiDB-lite"/>
    </source>
</evidence>
<keyword evidence="7" id="KW-0067">ATP-binding</keyword>
<dbReference type="Gene3D" id="3.40.50.300">
    <property type="entry name" value="P-loop containing nucleotide triphosphate hydrolases"/>
    <property type="match status" value="3"/>
</dbReference>
<dbReference type="FunFam" id="3.40.50.300:FF:000479">
    <property type="entry name" value="Multidrug resistance protein 1A"/>
    <property type="match status" value="2"/>
</dbReference>
<dbReference type="OMA" id="ICVMREG"/>
<evidence type="ECO:0000256" key="8">
    <source>
        <dbReference type="ARBA" id="ARBA00022967"/>
    </source>
</evidence>
<dbReference type="FunFam" id="1.20.1560.10:FF:000121">
    <property type="entry name" value="ABC transporter B family member 9"/>
    <property type="match status" value="1"/>
</dbReference>
<feature type="domain" description="ABC transmembrane type-1" evidence="15">
    <location>
        <begin position="832"/>
        <end position="1118"/>
    </location>
</feature>
<feature type="transmembrane region" description="Helical" evidence="13">
    <location>
        <begin position="134"/>
        <end position="158"/>
    </location>
</feature>
<dbReference type="CDD" id="cd03249">
    <property type="entry name" value="ABC_MTABC3_MDL1_MDL2"/>
    <property type="match status" value="2"/>
</dbReference>
<keyword evidence="4 13" id="KW-0812">Transmembrane</keyword>
<dbReference type="GO" id="GO:0140359">
    <property type="term" value="F:ABC-type transporter activity"/>
    <property type="evidence" value="ECO:0007669"/>
    <property type="project" value="InterPro"/>
</dbReference>
<evidence type="ECO:0000256" key="7">
    <source>
        <dbReference type="ARBA" id="ARBA00022840"/>
    </source>
</evidence>
<dbReference type="SUPFAM" id="SSF90123">
    <property type="entry name" value="ABC transporter transmembrane region"/>
    <property type="match status" value="2"/>
</dbReference>
<feature type="transmembrane region" description="Helical" evidence="13">
    <location>
        <begin position="397"/>
        <end position="417"/>
    </location>
</feature>
<dbReference type="FunFam" id="1.20.1560.10:FF:000018">
    <property type="entry name" value="ATP-binding cassette subfamily B member 11"/>
    <property type="match status" value="1"/>
</dbReference>
<dbReference type="Pfam" id="PF00005">
    <property type="entry name" value="ABC_tran"/>
    <property type="match status" value="2"/>
</dbReference>
<dbReference type="GO" id="GO:0016020">
    <property type="term" value="C:membrane"/>
    <property type="evidence" value="ECO:0000318"/>
    <property type="project" value="GO_Central"/>
</dbReference>
<evidence type="ECO:0000256" key="1">
    <source>
        <dbReference type="ARBA" id="ARBA00004141"/>
    </source>
</evidence>
<dbReference type="GO" id="GO:0005524">
    <property type="term" value="F:ATP binding"/>
    <property type="evidence" value="ECO:0007669"/>
    <property type="project" value="UniProtKB-KW"/>
</dbReference>
<feature type="transmembrane region" description="Helical" evidence="13">
    <location>
        <begin position="216"/>
        <end position="239"/>
    </location>
</feature>
<evidence type="ECO:0000256" key="9">
    <source>
        <dbReference type="ARBA" id="ARBA00022989"/>
    </source>
</evidence>
<evidence type="ECO:0000256" key="5">
    <source>
        <dbReference type="ARBA" id="ARBA00022737"/>
    </source>
</evidence>
<dbReference type="PROSITE" id="PS00211">
    <property type="entry name" value="ABC_TRANSPORTER_1"/>
    <property type="match status" value="2"/>
</dbReference>
<feature type="region of interest" description="Disordered" evidence="12">
    <location>
        <begin position="779"/>
        <end position="805"/>
    </location>
</feature>
<evidence type="ECO:0000256" key="3">
    <source>
        <dbReference type="ARBA" id="ARBA00022448"/>
    </source>
</evidence>
<dbReference type="PANTHER" id="PTHR43394">
    <property type="entry name" value="ATP-DEPENDENT PERMEASE MDL1, MITOCHONDRIAL"/>
    <property type="match status" value="1"/>
</dbReference>
<dbReference type="InterPro" id="IPR039421">
    <property type="entry name" value="Type_1_exporter"/>
</dbReference>
<dbReference type="CDD" id="cd18577">
    <property type="entry name" value="ABC_6TM_Pgp_ABCB1_D1_like"/>
    <property type="match status" value="1"/>
</dbReference>
<keyword evidence="6" id="KW-0547">Nucleotide-binding</keyword>
<sequence>MFARDDNAERRSLLEKHNGGVKNQHEGVGTGTKSENVDVVGGSLDPASLGAAAGSDGGSGSAVAVPTMGPPSDRALAGKSVLVDEASDLVIHSSRLTAALYGSQRPDRPQQNRTKVPQKVPFLSLYRYATEQDWLLLVLGAVAALANGSAWPILYLFLGLMLDDFIMFNTANVTLTDFDNATMHTTRTLLQFPSGANEDVLIVSDTFEQGVQESCIRFALVGLSVMISSYIQTASFGLTGERQTNRLRKAFFHAILHQEISWFDFHQTGEITSKLSDDVEKVKSGYGENVGIFLQFLGQIIAGFILAFSVSWELTIVIMAVLPVLVLSSGFMAHVISVMTTQEMQAYSQAGGVAEEVLSCIRTVMAFGGQKKELERYEKELLTAKAAGIKKGITSGLGIGMSYLFYSCTYALSLWYGPKMVSEGRISGGDVVTVFFCIWSGSASIGNLTPSVHAIASARGAAVAIYDVIDSEPEIDKRKDKGMKPKSIEGNIEFRNVRFSYPIRQDVPVLRDLSMKVNSGQRVAVVGSSGCGKSTMVKLLLRFYNHASGEICIDGIDIRDLNVTWLRENIGVVSQEPTLFNCSIRQNIEFGHEGVSDAEIEEAAKKANAHQFISSLPKGYDTTVGERGAQLSGGQKQRVAIARALVRNPRILLLDEATSALDSESEKLVQEALDKAQEGRTTLVIAHRLSTVQNADLIFVMKEGHVAESGNHKELMNRESIYRQLVTLQMFKKQDESILSDDDVRSLGRQSSLNDSVPSSPSSDSVKYSSVNDELIVPVNGNGKVHMGEEEPSIKTKKKNKKHKKEKTFTSVPKLSYWDILRLNKPECHYIIIGCIFAAFLGAALPTLAILLTEIIRIFSLPPDEMVAAASFWSLMFIVLGVVRAVSIFVSMLMFSISGELLTLRLRKKAFWAILRQDAAWFDEPEHNTGSLANVLATDASNVQGATGLRISTLMHEFVTVLIAVIIAFIYGWQLALFTLCAVPLMTFWGRIQMAMLTGTQKQDSHLLQEASEIASEAIENITTVSSLNLEERIYHFYCEKLREPLKKIQKHKFFFAFAVCCSQASVFFLFAGAFRFGGHLVAIGQMSSDAMFKVIIVITYAGIALGQAAAFMPDFSKAKMSAAKLITLIGLQPTIDNYSTEGLKPLKIDGAIKCNNLTFRYPNRPGSTILDSLNLNIKPGHTMALVGESGCGKSTMVALMERFYDPNCGSIQLDGNDLRDLNIGWLRSNMSIVSQEPVLFACSIRDNIAYGVEDELPQDEVERVAKMANIHDFIISLPLGYDTLVGEKGAQLSGGQKQRVAIARALARNPRILLFDEATSALDTESEQIVQKALDNAMDGRTSIVVAQRLNTIQNSDQIAVIRDGNIVEQGRHQELVSRKGHYYTLTMGQHS</sequence>
<evidence type="ECO:0000256" key="13">
    <source>
        <dbReference type="SAM" id="Phobius"/>
    </source>
</evidence>
<dbReference type="SUPFAM" id="SSF52540">
    <property type="entry name" value="P-loop containing nucleoside triphosphate hydrolases"/>
    <property type="match status" value="2"/>
</dbReference>